<dbReference type="Pfam" id="PF01451">
    <property type="entry name" value="LMWPc"/>
    <property type="match status" value="1"/>
</dbReference>
<dbReference type="SMART" id="SM00226">
    <property type="entry name" value="LMWPc"/>
    <property type="match status" value="1"/>
</dbReference>
<dbReference type="InterPro" id="IPR023485">
    <property type="entry name" value="Ptyr_pPase"/>
</dbReference>
<gene>
    <name evidence="3" type="ORF">NUH88_06635</name>
</gene>
<dbReference type="Gene3D" id="3.40.50.2300">
    <property type="match status" value="1"/>
</dbReference>
<dbReference type="RefSeq" id="WP_257770803.1">
    <property type="nucleotide sequence ID" value="NZ_CP102480.1"/>
</dbReference>
<dbReference type="PANTHER" id="PTHR43428">
    <property type="entry name" value="ARSENATE REDUCTASE"/>
    <property type="match status" value="1"/>
</dbReference>
<feature type="domain" description="Phosphotyrosine protein phosphatase I" evidence="2">
    <location>
        <begin position="17"/>
        <end position="152"/>
    </location>
</feature>
<evidence type="ECO:0000313" key="4">
    <source>
        <dbReference type="Proteomes" id="UP001060336"/>
    </source>
</evidence>
<dbReference type="EMBL" id="CP102480">
    <property type="protein sequence ID" value="UUX51366.1"/>
    <property type="molecule type" value="Genomic_DNA"/>
</dbReference>
<keyword evidence="1" id="KW-0059">Arsenical resistance</keyword>
<name>A0A9J7AW72_9PROT</name>
<dbReference type="InterPro" id="IPR036196">
    <property type="entry name" value="Ptyr_pPase_sf"/>
</dbReference>
<dbReference type="PANTHER" id="PTHR43428:SF1">
    <property type="entry name" value="ARSENATE REDUCTASE"/>
    <property type="match status" value="1"/>
</dbReference>
<organism evidence="3 4">
    <name type="scientific">Nisaea acidiphila</name>
    <dbReference type="NCBI Taxonomy" id="1862145"/>
    <lineage>
        <taxon>Bacteria</taxon>
        <taxon>Pseudomonadati</taxon>
        <taxon>Pseudomonadota</taxon>
        <taxon>Alphaproteobacteria</taxon>
        <taxon>Rhodospirillales</taxon>
        <taxon>Thalassobaculaceae</taxon>
        <taxon>Nisaea</taxon>
    </lineage>
</organism>
<dbReference type="KEGG" id="naci:NUH88_06635"/>
<dbReference type="AlphaFoldDB" id="A0A9J7AW72"/>
<dbReference type="Proteomes" id="UP001060336">
    <property type="component" value="Chromosome"/>
</dbReference>
<proteinExistence type="predicted"/>
<dbReference type="SUPFAM" id="SSF52788">
    <property type="entry name" value="Phosphotyrosine protein phosphatases I"/>
    <property type="match status" value="1"/>
</dbReference>
<accession>A0A9J7AW72</accession>
<protein>
    <submittedName>
        <fullName evidence="3">Low molecular weight phosphatase family protein</fullName>
    </submittedName>
</protein>
<reference evidence="3" key="1">
    <citation type="submission" date="2022-08" db="EMBL/GenBank/DDBJ databases">
        <title>Nisaea acidiphila sp. nov., isolated from a marine algal debris and emended description of the genus Nisaea Urios et al. 2008.</title>
        <authorList>
            <person name="Kwon K."/>
        </authorList>
    </citation>
    <scope>NUCLEOTIDE SEQUENCE</scope>
    <source>
        <strain evidence="3">MEBiC11861</strain>
    </source>
</reference>
<evidence type="ECO:0000259" key="2">
    <source>
        <dbReference type="SMART" id="SM00226"/>
    </source>
</evidence>
<sequence>MPPEPQSPLGEPIREPSAVLFACTQNAVRSPMAEAIMKHLIGMKAYVDSCGVRNGDLDPFAVEVLNEIGIDLSRHAPKSFEQMEDDFFDVIVSLSPEAQHRAIELTRTMACDIEYWPMLDATIIEGSRETRLDAYRHVRDELMRRIKQRFSALMDKNAGSG</sequence>
<dbReference type="GO" id="GO:0046685">
    <property type="term" value="P:response to arsenic-containing substance"/>
    <property type="evidence" value="ECO:0007669"/>
    <property type="project" value="UniProtKB-KW"/>
</dbReference>
<evidence type="ECO:0000313" key="3">
    <source>
        <dbReference type="EMBL" id="UUX51366.1"/>
    </source>
</evidence>
<evidence type="ECO:0000256" key="1">
    <source>
        <dbReference type="ARBA" id="ARBA00022849"/>
    </source>
</evidence>
<keyword evidence="4" id="KW-1185">Reference proteome</keyword>